<gene>
    <name evidence="1" type="ORF">J2T23_001715</name>
</gene>
<protein>
    <submittedName>
        <fullName evidence="1">Uncharacterized protein</fullName>
    </submittedName>
</protein>
<comment type="caution">
    <text evidence="1">The sequence shown here is derived from an EMBL/GenBank/DDBJ whole genome shotgun (WGS) entry which is preliminary data.</text>
</comment>
<dbReference type="RefSeq" id="WP_246839796.1">
    <property type="nucleotide sequence ID" value="NZ_JAUSTB010000004.1"/>
</dbReference>
<dbReference type="Proteomes" id="UP001239267">
    <property type="component" value="Unassembled WGS sequence"/>
</dbReference>
<evidence type="ECO:0000313" key="2">
    <source>
        <dbReference type="Proteomes" id="UP001239267"/>
    </source>
</evidence>
<dbReference type="EMBL" id="JAUSTB010000004">
    <property type="protein sequence ID" value="MDQ0145823.1"/>
    <property type="molecule type" value="Genomic_DNA"/>
</dbReference>
<organism evidence="1 2">
    <name type="scientific">Pseudarthrobacter niigatensis</name>
    <dbReference type="NCBI Taxonomy" id="369935"/>
    <lineage>
        <taxon>Bacteria</taxon>
        <taxon>Bacillati</taxon>
        <taxon>Actinomycetota</taxon>
        <taxon>Actinomycetes</taxon>
        <taxon>Micrococcales</taxon>
        <taxon>Micrococcaceae</taxon>
        <taxon>Pseudarthrobacter</taxon>
    </lineage>
</organism>
<sequence>MPGREIHVRIPPRSASTGTGAAGAAAYRYRGVPKPDPATARAQQALAMLAQLRTTLALRSSRVRALTAELGDCLAQAVCDGVKVAAVAKAAGQPAASIRSATLARGELYPSGQTRSGHLHLIAGLASELAAAEGARSDAEEQRTQVLALARKSRLLDDYQLAGASGLKSDEIRKMTRGVGLRVAQPSNRPA</sequence>
<accession>A0AAJ1SU59</accession>
<keyword evidence="2" id="KW-1185">Reference proteome</keyword>
<reference evidence="1 2" key="1">
    <citation type="submission" date="2023-07" db="EMBL/GenBank/DDBJ databases">
        <title>Sorghum-associated microbial communities from plants grown in Nebraska, USA.</title>
        <authorList>
            <person name="Schachtman D."/>
        </authorList>
    </citation>
    <scope>NUCLEOTIDE SEQUENCE [LARGE SCALE GENOMIC DNA]</scope>
    <source>
        <strain evidence="1 2">DS1001</strain>
    </source>
</reference>
<name>A0AAJ1SU59_9MICC</name>
<evidence type="ECO:0000313" key="1">
    <source>
        <dbReference type="EMBL" id="MDQ0145823.1"/>
    </source>
</evidence>
<dbReference type="AlphaFoldDB" id="A0AAJ1SU59"/>
<proteinExistence type="predicted"/>